<accession>A0A0A0I9P9</accession>
<comment type="caution">
    <text evidence="2">The sequence shown here is derived from an EMBL/GenBank/DDBJ whole genome shotgun (WGS) entry which is preliminary data.</text>
</comment>
<evidence type="ECO:0000313" key="2">
    <source>
        <dbReference type="EMBL" id="KGM97243.1"/>
    </source>
</evidence>
<sequence>MGIIIFQYILLVLLIVGIAYFMYLIREKEEEIKDDYYGITYNLLTFLEEDESTVENAKKILRTVQECVNFVEENFRNESNFEKEEKAISLAKEAIENLNFNREIDEESLTCIVRLATAFMKPTNDNL</sequence>
<dbReference type="Proteomes" id="UP000030012">
    <property type="component" value="Unassembled WGS sequence"/>
</dbReference>
<dbReference type="OrthoDB" id="1913955at2"/>
<name>A0A0A0I9P9_CLONO</name>
<keyword evidence="1" id="KW-0812">Transmembrane</keyword>
<evidence type="ECO:0000256" key="1">
    <source>
        <dbReference type="SAM" id="Phobius"/>
    </source>
</evidence>
<protein>
    <submittedName>
        <fullName evidence="2">Membrane protein</fullName>
    </submittedName>
</protein>
<keyword evidence="1" id="KW-0472">Membrane</keyword>
<feature type="transmembrane region" description="Helical" evidence="1">
    <location>
        <begin position="6"/>
        <end position="25"/>
    </location>
</feature>
<keyword evidence="1" id="KW-1133">Transmembrane helix</keyword>
<dbReference type="AlphaFoldDB" id="A0A0A0I9P9"/>
<organism evidence="2 3">
    <name type="scientific">Clostridium novyi A str. 4552</name>
    <dbReference type="NCBI Taxonomy" id="1444289"/>
    <lineage>
        <taxon>Bacteria</taxon>
        <taxon>Bacillati</taxon>
        <taxon>Bacillota</taxon>
        <taxon>Clostridia</taxon>
        <taxon>Eubacteriales</taxon>
        <taxon>Clostridiaceae</taxon>
        <taxon>Clostridium</taxon>
    </lineage>
</organism>
<gene>
    <name evidence="2" type="ORF">Z968_04250</name>
</gene>
<dbReference type="EMBL" id="JENJ01000013">
    <property type="protein sequence ID" value="KGM97243.1"/>
    <property type="molecule type" value="Genomic_DNA"/>
</dbReference>
<reference evidence="2 3" key="1">
    <citation type="submission" date="2014-01" db="EMBL/GenBank/DDBJ databases">
        <title>Plasmidome dynamics in the species complex Clostridium novyi sensu lato converts strains of independent lineages into distinctly different pathogens.</title>
        <authorList>
            <person name="Skarin H."/>
            <person name="Segerman B."/>
        </authorList>
    </citation>
    <scope>NUCLEOTIDE SEQUENCE [LARGE SCALE GENOMIC DNA]</scope>
    <source>
        <strain evidence="2 3">4552</strain>
    </source>
</reference>
<dbReference type="RefSeq" id="WP_039253805.1">
    <property type="nucleotide sequence ID" value="NZ_JENJ01000013.1"/>
</dbReference>
<proteinExistence type="predicted"/>
<evidence type="ECO:0000313" key="3">
    <source>
        <dbReference type="Proteomes" id="UP000030012"/>
    </source>
</evidence>